<name>A0A812CT65_ACAPH</name>
<evidence type="ECO:0000256" key="6">
    <source>
        <dbReference type="ARBA" id="ARBA00022490"/>
    </source>
</evidence>
<evidence type="ECO:0000256" key="7">
    <source>
        <dbReference type="ARBA" id="ARBA00022553"/>
    </source>
</evidence>
<dbReference type="InterPro" id="IPR033335">
    <property type="entry name" value="JUPITER"/>
</dbReference>
<feature type="region of interest" description="Disordered" evidence="9">
    <location>
        <begin position="1"/>
        <end position="76"/>
    </location>
</feature>
<evidence type="ECO:0000256" key="1">
    <source>
        <dbReference type="ARBA" id="ARBA00003805"/>
    </source>
</evidence>
<feature type="compositionally biased region" description="Basic and acidic residues" evidence="9">
    <location>
        <begin position="64"/>
        <end position="76"/>
    </location>
</feature>
<dbReference type="EMBL" id="CAHIKZ030002125">
    <property type="protein sequence ID" value="CAE1281652.1"/>
    <property type="molecule type" value="Genomic_DNA"/>
</dbReference>
<dbReference type="AlphaFoldDB" id="A0A812CT65"/>
<proteinExistence type="inferred from homology"/>
<dbReference type="GO" id="GO:0005634">
    <property type="term" value="C:nucleus"/>
    <property type="evidence" value="ECO:0007669"/>
    <property type="project" value="UniProtKB-SubCell"/>
</dbReference>
<evidence type="ECO:0000256" key="9">
    <source>
        <dbReference type="SAM" id="MobiDB-lite"/>
    </source>
</evidence>
<evidence type="ECO:0000256" key="3">
    <source>
        <dbReference type="ARBA" id="ARBA00004496"/>
    </source>
</evidence>
<evidence type="ECO:0000256" key="4">
    <source>
        <dbReference type="ARBA" id="ARBA00005344"/>
    </source>
</evidence>
<keyword evidence="8" id="KW-0539">Nucleus</keyword>
<dbReference type="Proteomes" id="UP000597762">
    <property type="component" value="Unassembled WGS sequence"/>
</dbReference>
<keyword evidence="7" id="KW-0597">Phosphoprotein</keyword>
<dbReference type="PANTHER" id="PTHR34930:SF2">
    <property type="entry name" value="MICROTUBULE-ASSOCIATED PROTEIN JUPITER"/>
    <property type="match status" value="1"/>
</dbReference>
<comment type="caution">
    <text evidence="10">The sequence shown here is derived from an EMBL/GenBank/DDBJ whole genome shotgun (WGS) entry which is preliminary data.</text>
</comment>
<feature type="compositionally biased region" description="Polar residues" evidence="9">
    <location>
        <begin position="1"/>
        <end position="16"/>
    </location>
</feature>
<organism evidence="10 11">
    <name type="scientific">Acanthosepion pharaonis</name>
    <name type="common">Pharaoh cuttlefish</name>
    <name type="synonym">Sepia pharaonis</name>
    <dbReference type="NCBI Taxonomy" id="158019"/>
    <lineage>
        <taxon>Eukaryota</taxon>
        <taxon>Metazoa</taxon>
        <taxon>Spiralia</taxon>
        <taxon>Lophotrochozoa</taxon>
        <taxon>Mollusca</taxon>
        <taxon>Cephalopoda</taxon>
        <taxon>Coleoidea</taxon>
        <taxon>Decapodiformes</taxon>
        <taxon>Sepiida</taxon>
        <taxon>Sepiina</taxon>
        <taxon>Sepiidae</taxon>
        <taxon>Acanthosepion</taxon>
    </lineage>
</organism>
<dbReference type="PANTHER" id="PTHR34930">
    <property type="entry name" value="GEO05313P1"/>
    <property type="match status" value="1"/>
</dbReference>
<dbReference type="OrthoDB" id="10071234at2759"/>
<protein>
    <recommendedName>
        <fullName evidence="5">Microtubule-associated protein Jupiter</fullName>
    </recommendedName>
</protein>
<reference evidence="10" key="1">
    <citation type="submission" date="2021-01" db="EMBL/GenBank/DDBJ databases">
        <authorList>
            <person name="Li R."/>
            <person name="Bekaert M."/>
        </authorList>
    </citation>
    <scope>NUCLEOTIDE SEQUENCE</scope>
    <source>
        <strain evidence="10">Farmed</strain>
    </source>
</reference>
<comment type="subcellular location">
    <subcellularLocation>
        <location evidence="3">Cytoplasm</location>
    </subcellularLocation>
    <subcellularLocation>
        <location evidence="2">Nucleus</location>
    </subcellularLocation>
</comment>
<evidence type="ECO:0000256" key="5">
    <source>
        <dbReference type="ARBA" id="ARBA00021471"/>
    </source>
</evidence>
<dbReference type="Pfam" id="PF17054">
    <property type="entry name" value="JUPITER"/>
    <property type="match status" value="1"/>
</dbReference>
<accession>A0A812CT65</accession>
<comment type="similarity">
    <text evidence="4">Belongs to the MAP Jupiter family.</text>
</comment>
<dbReference type="GO" id="GO:0005737">
    <property type="term" value="C:cytoplasm"/>
    <property type="evidence" value="ECO:0007669"/>
    <property type="project" value="UniProtKB-SubCell"/>
</dbReference>
<keyword evidence="6" id="KW-0963">Cytoplasm</keyword>
<sequence length="131" mass="14094">MTSTEIRQGYNESKPSSRVLKPPGGGGSNIFGPAAPSSSTQSKVNRMESNVFKEPESGPTPKTSKKEDTHNNLFGEEKTKVKKDFNPATLKGQGYFQDPIANKGVAAAAEANEISHTRISQPPGGHCHKLW</sequence>
<keyword evidence="11" id="KW-1185">Reference proteome</keyword>
<comment type="function">
    <text evidence="1">Binds to all microtubule populations.</text>
</comment>
<evidence type="ECO:0000256" key="2">
    <source>
        <dbReference type="ARBA" id="ARBA00004123"/>
    </source>
</evidence>
<evidence type="ECO:0000313" key="11">
    <source>
        <dbReference type="Proteomes" id="UP000597762"/>
    </source>
</evidence>
<evidence type="ECO:0000313" key="10">
    <source>
        <dbReference type="EMBL" id="CAE1281652.1"/>
    </source>
</evidence>
<gene>
    <name evidence="10" type="ORF">SPHA_42992</name>
</gene>
<feature type="compositionally biased region" description="Polar residues" evidence="9">
    <location>
        <begin position="36"/>
        <end position="48"/>
    </location>
</feature>
<evidence type="ECO:0000256" key="8">
    <source>
        <dbReference type="ARBA" id="ARBA00023242"/>
    </source>
</evidence>